<gene>
    <name evidence="1" type="ORF">DT594_03325</name>
</gene>
<dbReference type="RefSeq" id="WP_149331362.1">
    <property type="nucleotide sequence ID" value="NZ_QOVF01000001.1"/>
</dbReference>
<name>A0A7V7GVX9_9GAMM</name>
<dbReference type="OrthoDB" id="6997572at2"/>
<comment type="caution">
    <text evidence="1">The sequence shown here is derived from an EMBL/GenBank/DDBJ whole genome shotgun (WGS) entry which is preliminary data.</text>
</comment>
<dbReference type="PROSITE" id="PS51257">
    <property type="entry name" value="PROKAR_LIPOPROTEIN"/>
    <property type="match status" value="1"/>
</dbReference>
<dbReference type="EMBL" id="QOVF01000001">
    <property type="protein sequence ID" value="KAA0696395.1"/>
    <property type="molecule type" value="Genomic_DNA"/>
</dbReference>
<dbReference type="Proteomes" id="UP000463138">
    <property type="component" value="Unassembled WGS sequence"/>
</dbReference>
<proteinExistence type="predicted"/>
<accession>A0A7V7GVX9</accession>
<dbReference type="InterPro" id="IPR021431">
    <property type="entry name" value="DUF3080"/>
</dbReference>
<keyword evidence="2" id="KW-1185">Reference proteome</keyword>
<dbReference type="AlphaFoldDB" id="A0A7V7GVX9"/>
<organism evidence="1 2">
    <name type="scientific">Halopseudomonas laoshanensis</name>
    <dbReference type="NCBI Taxonomy" id="2268758"/>
    <lineage>
        <taxon>Bacteria</taxon>
        <taxon>Pseudomonadati</taxon>
        <taxon>Pseudomonadota</taxon>
        <taxon>Gammaproteobacteria</taxon>
        <taxon>Pseudomonadales</taxon>
        <taxon>Pseudomonadaceae</taxon>
        <taxon>Halopseudomonas</taxon>
    </lineage>
</organism>
<reference evidence="1 2" key="1">
    <citation type="submission" date="2018-07" db="EMBL/GenBank/DDBJ databases">
        <title>Pseudomonas laoshanensis sp. nov., isolated from soil.</title>
        <authorList>
            <person name="Sun J."/>
            <person name="Yu L."/>
            <person name="Wang M."/>
            <person name="Zhang C."/>
        </authorList>
    </citation>
    <scope>NUCLEOTIDE SEQUENCE [LARGE SCALE GENOMIC DNA]</scope>
    <source>
        <strain evidence="1 2">Y22</strain>
    </source>
</reference>
<evidence type="ECO:0000313" key="2">
    <source>
        <dbReference type="Proteomes" id="UP000463138"/>
    </source>
</evidence>
<dbReference type="Pfam" id="PF11279">
    <property type="entry name" value="DUF3080"/>
    <property type="match status" value="1"/>
</dbReference>
<protein>
    <submittedName>
        <fullName evidence="1">DUF3080 family protein</fullName>
    </submittedName>
</protein>
<evidence type="ECO:0000313" key="1">
    <source>
        <dbReference type="EMBL" id="KAA0696395.1"/>
    </source>
</evidence>
<sequence length="360" mass="40406">MMRCLLLTITCCLILSGCERAPEASQQMDNYLERVGRVLDASWTRFDSQSLSQYRLPSRRDRLLPVAEQRIGMLELLVESRRCQTLQQSVSQRNSSLGKVMPWSHRLAADGELIQALDECVEVLHDDPSREALLADLQNIAATKRDELPAVFWNALNASSEFEYYLRFAAGPLPVSSTALTDQAALDALQQLTAIGQALPSVLPPPRTELQSHFQALQRSQRGSELIHSLARLTHMLEQVTAMLGSERAQKLCPLGKPTQRSQILLNVFVTFYAGEIQPYLAQVQRLGQPWQQSLGELAQVQAIPAETEHYLRALVGAEDSLWERYQHQLTAHSTAWQDVLGQCQLRPGQPGWNNRDTDA</sequence>